<sequence length="51" mass="5173">MRRVLIRTLPKSNPAIGMAQNTGKGILAAGRGGMAVASKVMSHIKGGIGKA</sequence>
<protein>
    <submittedName>
        <fullName evidence="1">Uncharacterized protein</fullName>
    </submittedName>
</protein>
<dbReference type="AlphaFoldDB" id="A0A6G8FBX8"/>
<geneLocation type="plasmid" evidence="1">
    <name>pHNLDL3-2</name>
</geneLocation>
<proteinExistence type="predicted"/>
<organism evidence="1">
    <name type="scientific">Klebsiella pneumoniae</name>
    <dbReference type="NCBI Taxonomy" id="573"/>
    <lineage>
        <taxon>Bacteria</taxon>
        <taxon>Pseudomonadati</taxon>
        <taxon>Pseudomonadota</taxon>
        <taxon>Gammaproteobacteria</taxon>
        <taxon>Enterobacterales</taxon>
        <taxon>Enterobacteriaceae</taxon>
        <taxon>Klebsiella/Raoultella group</taxon>
        <taxon>Klebsiella</taxon>
        <taxon>Klebsiella pneumoniae complex</taxon>
    </lineage>
</organism>
<accession>A0A6G8FBX8</accession>
<reference evidence="1" key="1">
    <citation type="submission" date="2019-08" db="EMBL/GenBank/DDBJ databases">
        <authorList>
            <person name="Lv L."/>
            <person name="Gao X."/>
            <person name="Liu J.-H."/>
        </authorList>
    </citation>
    <scope>NUCLEOTIDE SEQUENCE</scope>
    <source>
        <strain evidence="1">LDL3-2</strain>
        <plasmid evidence="1">pHNLDL3-2</plasmid>
    </source>
</reference>
<keyword evidence="1" id="KW-0614">Plasmid</keyword>
<dbReference type="EMBL" id="MN319465">
    <property type="protein sequence ID" value="QIM13764.1"/>
    <property type="molecule type" value="Genomic_DNA"/>
</dbReference>
<evidence type="ECO:0000313" key="1">
    <source>
        <dbReference type="EMBL" id="QIM13764.1"/>
    </source>
</evidence>
<name>A0A6G8FBX8_KLEPN</name>